<name>A0A6G0SK99_9STRA</name>
<organism evidence="1 2">
    <name type="scientific">Phytophthora fragariae</name>
    <dbReference type="NCBI Taxonomy" id="53985"/>
    <lineage>
        <taxon>Eukaryota</taxon>
        <taxon>Sar</taxon>
        <taxon>Stramenopiles</taxon>
        <taxon>Oomycota</taxon>
        <taxon>Peronosporomycetes</taxon>
        <taxon>Peronosporales</taxon>
        <taxon>Peronosporaceae</taxon>
        <taxon>Phytophthora</taxon>
    </lineage>
</organism>
<accession>A0A6G0SK99</accession>
<evidence type="ECO:0000313" key="2">
    <source>
        <dbReference type="Proteomes" id="UP000486351"/>
    </source>
</evidence>
<protein>
    <submittedName>
        <fullName evidence="1">Uncharacterized protein</fullName>
    </submittedName>
</protein>
<reference evidence="1 2" key="1">
    <citation type="submission" date="2018-09" db="EMBL/GenBank/DDBJ databases">
        <title>Genomic investigation of the strawberry pathogen Phytophthora fragariae indicates pathogenicity is determined by transcriptional variation in three key races.</title>
        <authorList>
            <person name="Adams T.M."/>
            <person name="Armitage A.D."/>
            <person name="Sobczyk M.K."/>
            <person name="Bates H.J."/>
            <person name="Dunwell J.M."/>
            <person name="Nellist C.F."/>
            <person name="Harrison R.J."/>
        </authorList>
    </citation>
    <scope>NUCLEOTIDE SEQUENCE [LARGE SCALE GENOMIC DNA]</scope>
    <source>
        <strain evidence="1 2">NOV-77</strain>
    </source>
</reference>
<dbReference type="Proteomes" id="UP000486351">
    <property type="component" value="Unassembled WGS sequence"/>
</dbReference>
<sequence>MKLSLWTGKFRSTELFQFVAGWSVDLAQWVQEISDLTSQKDAYEGFRQEGGQVLREKGRIRPIARSSKLRSVRVGQIVHELRTDMLRDLLPLTLYGCTNTGHPRCDRSKSTDPGEDFRKAHILLQFACQYANHCVNELDRHSCKLERRSIEYYAKVNRLERHQHLLKEQKANLQREREVLNCSLGGMQSLLQELDPGTLAQIEDT</sequence>
<comment type="caution">
    <text evidence="1">The sequence shown here is derived from an EMBL/GenBank/DDBJ whole genome shotgun (WGS) entry which is preliminary data.</text>
</comment>
<dbReference type="EMBL" id="QXFY01000044">
    <property type="protein sequence ID" value="KAE9360670.1"/>
    <property type="molecule type" value="Genomic_DNA"/>
</dbReference>
<gene>
    <name evidence="1" type="ORF">PF008_g1735</name>
</gene>
<evidence type="ECO:0000313" key="1">
    <source>
        <dbReference type="EMBL" id="KAE9360670.1"/>
    </source>
</evidence>
<proteinExistence type="predicted"/>
<dbReference type="AlphaFoldDB" id="A0A6G0SK99"/>